<sequence length="53" mass="6511">MLLLQFFIRILSSVGLKILLCFYIIEWELSQLEFCPLWRNLFNLKFVNLFDRI</sequence>
<reference evidence="1" key="1">
    <citation type="submission" date="2023-07" db="EMBL/GenBank/DDBJ databases">
        <authorList>
            <consortium name="AG Swart"/>
            <person name="Singh M."/>
            <person name="Singh A."/>
            <person name="Seah K."/>
            <person name="Emmerich C."/>
        </authorList>
    </citation>
    <scope>NUCLEOTIDE SEQUENCE</scope>
    <source>
        <strain evidence="1">DP1</strain>
    </source>
</reference>
<keyword evidence="2" id="KW-1185">Reference proteome</keyword>
<organism evidence="1 2">
    <name type="scientific">Euplotes crassus</name>
    <dbReference type="NCBI Taxonomy" id="5936"/>
    <lineage>
        <taxon>Eukaryota</taxon>
        <taxon>Sar</taxon>
        <taxon>Alveolata</taxon>
        <taxon>Ciliophora</taxon>
        <taxon>Intramacronucleata</taxon>
        <taxon>Spirotrichea</taxon>
        <taxon>Hypotrichia</taxon>
        <taxon>Euplotida</taxon>
        <taxon>Euplotidae</taxon>
        <taxon>Moneuplotes</taxon>
    </lineage>
</organism>
<protein>
    <submittedName>
        <fullName evidence="1">Uncharacterized protein</fullName>
    </submittedName>
</protein>
<evidence type="ECO:0000313" key="1">
    <source>
        <dbReference type="EMBL" id="CAI2384458.1"/>
    </source>
</evidence>
<gene>
    <name evidence="1" type="ORF">ECRASSUSDP1_LOCUS25985</name>
</gene>
<accession>A0AAD2D9J3</accession>
<comment type="caution">
    <text evidence="1">The sequence shown here is derived from an EMBL/GenBank/DDBJ whole genome shotgun (WGS) entry which is preliminary data.</text>
</comment>
<dbReference type="EMBL" id="CAMPGE010026792">
    <property type="protein sequence ID" value="CAI2384458.1"/>
    <property type="molecule type" value="Genomic_DNA"/>
</dbReference>
<dbReference type="Proteomes" id="UP001295684">
    <property type="component" value="Unassembled WGS sequence"/>
</dbReference>
<proteinExistence type="predicted"/>
<dbReference type="AlphaFoldDB" id="A0AAD2D9J3"/>
<evidence type="ECO:0000313" key="2">
    <source>
        <dbReference type="Proteomes" id="UP001295684"/>
    </source>
</evidence>
<name>A0AAD2D9J3_EUPCR</name>